<evidence type="ECO:0000256" key="7">
    <source>
        <dbReference type="ARBA" id="ARBA00023288"/>
    </source>
</evidence>
<dbReference type="InterPro" id="IPR039859">
    <property type="entry name" value="PFA4/ZDH16/20/ERF2-like"/>
</dbReference>
<dbReference type="EC" id="2.3.1.225" evidence="11"/>
<evidence type="ECO:0000256" key="11">
    <source>
        <dbReference type="RuleBase" id="RU079119"/>
    </source>
</evidence>
<feature type="region of interest" description="Disordered" evidence="12">
    <location>
        <begin position="357"/>
        <end position="381"/>
    </location>
</feature>
<dbReference type="GO" id="GO:0005783">
    <property type="term" value="C:endoplasmic reticulum"/>
    <property type="evidence" value="ECO:0007669"/>
    <property type="project" value="TreeGrafter"/>
</dbReference>
<comment type="similarity">
    <text evidence="9">Belongs to the DHHC palmitoyltransferase family. PFA5 subfamily.</text>
</comment>
<dbReference type="GO" id="GO:0005794">
    <property type="term" value="C:Golgi apparatus"/>
    <property type="evidence" value="ECO:0007669"/>
    <property type="project" value="TreeGrafter"/>
</dbReference>
<feature type="transmembrane region" description="Helical" evidence="11">
    <location>
        <begin position="180"/>
        <end position="200"/>
    </location>
</feature>
<reference evidence="14" key="1">
    <citation type="submission" date="2021-03" db="EMBL/GenBank/DDBJ databases">
        <title>Revisited historic fungal species revealed as producer of novel bioactive compounds through whole genome sequencing and comparative genomics.</title>
        <authorList>
            <person name="Vignolle G.A."/>
            <person name="Hochenegger N."/>
            <person name="Mach R.L."/>
            <person name="Mach-Aigner A.R."/>
            <person name="Javad Rahimi M."/>
            <person name="Salim K.A."/>
            <person name="Chan C.M."/>
            <person name="Lim L.B.L."/>
            <person name="Cai F."/>
            <person name="Druzhinina I.S."/>
            <person name="U'Ren J.M."/>
            <person name="Derntl C."/>
        </authorList>
    </citation>
    <scope>NUCLEOTIDE SEQUENCE</scope>
    <source>
        <strain evidence="14">TUCIM 5799</strain>
    </source>
</reference>
<keyword evidence="8 11" id="KW-0012">Acyltransferase</keyword>
<feature type="transmembrane region" description="Helical" evidence="11">
    <location>
        <begin position="212"/>
        <end position="233"/>
    </location>
</feature>
<dbReference type="AlphaFoldDB" id="A0A9P9WWK1"/>
<keyword evidence="2 11" id="KW-0808">Transferase</keyword>
<organism evidence="14 15">
    <name type="scientific">Neoarthrinium moseri</name>
    <dbReference type="NCBI Taxonomy" id="1658444"/>
    <lineage>
        <taxon>Eukaryota</taxon>
        <taxon>Fungi</taxon>
        <taxon>Dikarya</taxon>
        <taxon>Ascomycota</taxon>
        <taxon>Pezizomycotina</taxon>
        <taxon>Sordariomycetes</taxon>
        <taxon>Xylariomycetidae</taxon>
        <taxon>Amphisphaeriales</taxon>
        <taxon>Apiosporaceae</taxon>
        <taxon>Neoarthrinium</taxon>
    </lineage>
</organism>
<evidence type="ECO:0000313" key="14">
    <source>
        <dbReference type="EMBL" id="KAI1880592.1"/>
    </source>
</evidence>
<accession>A0A9P9WWK1</accession>
<feature type="transmembrane region" description="Helical" evidence="11">
    <location>
        <begin position="12"/>
        <end position="37"/>
    </location>
</feature>
<evidence type="ECO:0000256" key="12">
    <source>
        <dbReference type="SAM" id="MobiDB-lite"/>
    </source>
</evidence>
<dbReference type="EMBL" id="JAFIMR010000002">
    <property type="protein sequence ID" value="KAI1880592.1"/>
    <property type="molecule type" value="Genomic_DNA"/>
</dbReference>
<evidence type="ECO:0000256" key="4">
    <source>
        <dbReference type="ARBA" id="ARBA00022989"/>
    </source>
</evidence>
<keyword evidence="4 11" id="KW-1133">Transmembrane helix</keyword>
<evidence type="ECO:0000256" key="1">
    <source>
        <dbReference type="ARBA" id="ARBA00004141"/>
    </source>
</evidence>
<feature type="domain" description="Palmitoyltransferase DHHC" evidence="13">
    <location>
        <begin position="133"/>
        <end position="219"/>
    </location>
</feature>
<keyword evidence="7" id="KW-0449">Lipoprotein</keyword>
<dbReference type="GO" id="GO:0019706">
    <property type="term" value="F:protein-cysteine S-palmitoyltransferase activity"/>
    <property type="evidence" value="ECO:0007669"/>
    <property type="project" value="UniProtKB-EC"/>
</dbReference>
<keyword evidence="3 11" id="KW-0812">Transmembrane</keyword>
<gene>
    <name evidence="14" type="ORF">JX265_000832</name>
</gene>
<evidence type="ECO:0000256" key="3">
    <source>
        <dbReference type="ARBA" id="ARBA00022692"/>
    </source>
</evidence>
<protein>
    <recommendedName>
        <fullName evidence="11">Palmitoyltransferase</fullName>
        <ecNumber evidence="11">2.3.1.225</ecNumber>
    </recommendedName>
</protein>
<comment type="caution">
    <text evidence="14">The sequence shown here is derived from an EMBL/GenBank/DDBJ whole genome shotgun (WGS) entry which is preliminary data.</text>
</comment>
<keyword evidence="6" id="KW-0564">Palmitate</keyword>
<evidence type="ECO:0000256" key="2">
    <source>
        <dbReference type="ARBA" id="ARBA00022679"/>
    </source>
</evidence>
<evidence type="ECO:0000256" key="8">
    <source>
        <dbReference type="ARBA" id="ARBA00023315"/>
    </source>
</evidence>
<dbReference type="Pfam" id="PF01529">
    <property type="entry name" value="DHHC"/>
    <property type="match status" value="1"/>
</dbReference>
<evidence type="ECO:0000256" key="6">
    <source>
        <dbReference type="ARBA" id="ARBA00023139"/>
    </source>
</evidence>
<evidence type="ECO:0000256" key="10">
    <source>
        <dbReference type="ARBA" id="ARBA00048048"/>
    </source>
</evidence>
<dbReference type="PANTHER" id="PTHR22883">
    <property type="entry name" value="ZINC FINGER DHHC DOMAIN CONTAINING PROTEIN"/>
    <property type="match status" value="1"/>
</dbReference>
<dbReference type="Proteomes" id="UP000829685">
    <property type="component" value="Unassembled WGS sequence"/>
</dbReference>
<dbReference type="GO" id="GO:0006612">
    <property type="term" value="P:protein targeting to membrane"/>
    <property type="evidence" value="ECO:0007669"/>
    <property type="project" value="TreeGrafter"/>
</dbReference>
<dbReference type="InterPro" id="IPR001594">
    <property type="entry name" value="Palmitoyltrfase_DHHC"/>
</dbReference>
<name>A0A9P9WWK1_9PEZI</name>
<evidence type="ECO:0000313" key="15">
    <source>
        <dbReference type="Proteomes" id="UP000829685"/>
    </source>
</evidence>
<comment type="domain">
    <text evidence="11">The DHHC domain is required for palmitoyltransferase activity.</text>
</comment>
<evidence type="ECO:0000259" key="13">
    <source>
        <dbReference type="Pfam" id="PF01529"/>
    </source>
</evidence>
<comment type="catalytic activity">
    <reaction evidence="10 11">
        <text>L-cysteinyl-[protein] + hexadecanoyl-CoA = S-hexadecanoyl-L-cysteinyl-[protein] + CoA</text>
        <dbReference type="Rhea" id="RHEA:36683"/>
        <dbReference type="Rhea" id="RHEA-COMP:10131"/>
        <dbReference type="Rhea" id="RHEA-COMP:11032"/>
        <dbReference type="ChEBI" id="CHEBI:29950"/>
        <dbReference type="ChEBI" id="CHEBI:57287"/>
        <dbReference type="ChEBI" id="CHEBI:57379"/>
        <dbReference type="ChEBI" id="CHEBI:74151"/>
        <dbReference type="EC" id="2.3.1.225"/>
    </reaction>
</comment>
<keyword evidence="15" id="KW-1185">Reference proteome</keyword>
<evidence type="ECO:0000256" key="9">
    <source>
        <dbReference type="ARBA" id="ARBA00038298"/>
    </source>
</evidence>
<feature type="transmembrane region" description="Helical" evidence="11">
    <location>
        <begin position="75"/>
        <end position="101"/>
    </location>
</feature>
<evidence type="ECO:0000256" key="5">
    <source>
        <dbReference type="ARBA" id="ARBA00023136"/>
    </source>
</evidence>
<proteinExistence type="inferred from homology"/>
<dbReference type="PANTHER" id="PTHR22883:SF23">
    <property type="entry name" value="PALMITOYLTRANSFERASE ZDHHC6"/>
    <property type="match status" value="1"/>
</dbReference>
<dbReference type="OrthoDB" id="5226086at2759"/>
<keyword evidence="5 11" id="KW-0472">Membrane</keyword>
<sequence length="381" mass="44071">MAEYSWDSFRQAFLGLLALIVNLFGLAGPFWLVTFFVMSVYQVFYRYAWATLIFPADKGFLLVPADTANGKGAGIAIIAIFGFLKVQWMGSWLTALFITYFRDRQWRSVQDGRLIVQASGFSADDVSEWHPNHRPRLCPRCERESSDRVYHCVVTDRCLPIYDHFCSWLMVSVYSRTMKSYLYTILFLPLDTVGTFVVLMVQLCSPGGKFHWPFAVTVLFTCTALVVGAALFAPKQWKHLVMRNEVMLEWRRPRKPILLGFKDARDSRRPLTLYKLFEGNPWDRGTKDNICQALGSSWWMWFFFWWQPERVSKYGRYPPSVDLPFSRKVWDVRLEVLGLAVNFEGGRDAIAQHLHRRGQGFSSSHEEDPSVTARRRAAHSG</sequence>
<dbReference type="GO" id="GO:0016020">
    <property type="term" value="C:membrane"/>
    <property type="evidence" value="ECO:0007669"/>
    <property type="project" value="UniProtKB-SubCell"/>
</dbReference>
<comment type="subcellular location">
    <subcellularLocation>
        <location evidence="1">Membrane</location>
        <topology evidence="1">Multi-pass membrane protein</topology>
    </subcellularLocation>
</comment>
<dbReference type="PROSITE" id="PS50216">
    <property type="entry name" value="DHHC"/>
    <property type="match status" value="1"/>
</dbReference>